<dbReference type="Gene3D" id="1.10.443.10">
    <property type="entry name" value="Intergrase catalytic core"/>
    <property type="match status" value="1"/>
</dbReference>
<name>A0A8W8MGH8_MAGGI</name>
<dbReference type="InterPro" id="IPR011010">
    <property type="entry name" value="DNA_brk_join_enz"/>
</dbReference>
<sequence length="238" mass="27270">NPCDDSVNQKLMEGGKRILAKPLKKKEPISSDILEKVIDLFGDREENRDLRSVRTIAMLLLSFAGFLRFNELANIKVKNITFKDLYMNICVETSKTDVYRRGNEITIAKTGGKLCPVSWIKHYLSLAEIGNNSEDYIFRAVRFYKSSEKHMLCKINKPISYTRDRELLMDTLEKIGIDSKAFGLHSLRSGDATAAADKNVSDRLIKIHGRWKTDYSRDNYIKDSVDNKLKVSRSILIE</sequence>
<dbReference type="PROSITE" id="PS51898">
    <property type="entry name" value="TYR_RECOMBINASE"/>
    <property type="match status" value="1"/>
</dbReference>
<dbReference type="GO" id="GO:0006310">
    <property type="term" value="P:DNA recombination"/>
    <property type="evidence" value="ECO:0007669"/>
    <property type="project" value="UniProtKB-KW"/>
</dbReference>
<dbReference type="GO" id="GO:0015074">
    <property type="term" value="P:DNA integration"/>
    <property type="evidence" value="ECO:0007669"/>
    <property type="project" value="InterPro"/>
</dbReference>
<organism evidence="3 4">
    <name type="scientific">Magallana gigas</name>
    <name type="common">Pacific oyster</name>
    <name type="synonym">Crassostrea gigas</name>
    <dbReference type="NCBI Taxonomy" id="29159"/>
    <lineage>
        <taxon>Eukaryota</taxon>
        <taxon>Metazoa</taxon>
        <taxon>Spiralia</taxon>
        <taxon>Lophotrochozoa</taxon>
        <taxon>Mollusca</taxon>
        <taxon>Bivalvia</taxon>
        <taxon>Autobranchia</taxon>
        <taxon>Pteriomorphia</taxon>
        <taxon>Ostreida</taxon>
        <taxon>Ostreoidea</taxon>
        <taxon>Ostreidae</taxon>
        <taxon>Magallana</taxon>
    </lineage>
</organism>
<keyword evidence="1" id="KW-0233">DNA recombination</keyword>
<feature type="domain" description="Tyr recombinase" evidence="2">
    <location>
        <begin position="24"/>
        <end position="233"/>
    </location>
</feature>
<evidence type="ECO:0000313" key="4">
    <source>
        <dbReference type="Proteomes" id="UP000005408"/>
    </source>
</evidence>
<dbReference type="Pfam" id="PF00589">
    <property type="entry name" value="Phage_integrase"/>
    <property type="match status" value="1"/>
</dbReference>
<dbReference type="InterPro" id="IPR002104">
    <property type="entry name" value="Integrase_catalytic"/>
</dbReference>
<dbReference type="EnsemblMetazoa" id="G32973.1">
    <property type="protein sequence ID" value="G32973.1:cds"/>
    <property type="gene ID" value="G32973"/>
</dbReference>
<dbReference type="Proteomes" id="UP000005408">
    <property type="component" value="Unassembled WGS sequence"/>
</dbReference>
<keyword evidence="4" id="KW-1185">Reference proteome</keyword>
<dbReference type="PANTHER" id="PTHR34605">
    <property type="entry name" value="PHAGE_INTEGRASE DOMAIN-CONTAINING PROTEIN"/>
    <property type="match status" value="1"/>
</dbReference>
<evidence type="ECO:0000259" key="2">
    <source>
        <dbReference type="PROSITE" id="PS51898"/>
    </source>
</evidence>
<dbReference type="PANTHER" id="PTHR34605:SF6">
    <property type="entry name" value="TYR RECOMBINASE DOMAIN-CONTAINING PROTEIN"/>
    <property type="match status" value="1"/>
</dbReference>
<evidence type="ECO:0000256" key="1">
    <source>
        <dbReference type="ARBA" id="ARBA00023172"/>
    </source>
</evidence>
<dbReference type="SUPFAM" id="SSF56349">
    <property type="entry name" value="DNA breaking-rejoining enzymes"/>
    <property type="match status" value="1"/>
</dbReference>
<proteinExistence type="predicted"/>
<dbReference type="EnsemblMetazoa" id="G32973.3">
    <property type="protein sequence ID" value="G32973.3:cds"/>
    <property type="gene ID" value="G32973"/>
</dbReference>
<evidence type="ECO:0000313" key="3">
    <source>
        <dbReference type="EnsemblMetazoa" id="G32973.3:cds"/>
    </source>
</evidence>
<dbReference type="GO" id="GO:0003677">
    <property type="term" value="F:DNA binding"/>
    <property type="evidence" value="ECO:0007669"/>
    <property type="project" value="InterPro"/>
</dbReference>
<accession>A0A8W8MGH8</accession>
<protein>
    <recommendedName>
        <fullName evidence="2">Tyr recombinase domain-containing protein</fullName>
    </recommendedName>
</protein>
<dbReference type="AlphaFoldDB" id="A0A8W8MGH8"/>
<dbReference type="InterPro" id="IPR013762">
    <property type="entry name" value="Integrase-like_cat_sf"/>
</dbReference>
<reference evidence="3" key="1">
    <citation type="submission" date="2022-08" db="UniProtKB">
        <authorList>
            <consortium name="EnsemblMetazoa"/>
        </authorList>
    </citation>
    <scope>IDENTIFICATION</scope>
    <source>
        <strain evidence="3">05x7-T-G4-1.051#20</strain>
    </source>
</reference>
<dbReference type="InterPro" id="IPR052925">
    <property type="entry name" value="Phage_Integrase-like_Recomb"/>
</dbReference>